<dbReference type="Gene3D" id="1.10.260.40">
    <property type="entry name" value="lambda repressor-like DNA-binding domains"/>
    <property type="match status" value="1"/>
</dbReference>
<protein>
    <submittedName>
        <fullName evidence="4">Helix-turn-helix domain-containing protein</fullName>
    </submittedName>
</protein>
<dbReference type="OrthoDB" id="422634at2"/>
<dbReference type="PANTHER" id="PTHR34475">
    <property type="match status" value="1"/>
</dbReference>
<keyword evidence="2" id="KW-0472">Membrane</keyword>
<dbReference type="SMART" id="SM00530">
    <property type="entry name" value="HTH_XRE"/>
    <property type="match status" value="1"/>
</dbReference>
<feature type="region of interest" description="Disordered" evidence="1">
    <location>
        <begin position="178"/>
        <end position="226"/>
    </location>
</feature>
<dbReference type="GO" id="GO:0003677">
    <property type="term" value="F:DNA binding"/>
    <property type="evidence" value="ECO:0007669"/>
    <property type="project" value="InterPro"/>
</dbReference>
<organism evidence="4 5">
    <name type="scientific">Leptolyngbya iicbica LK</name>
    <dbReference type="NCBI Taxonomy" id="2294035"/>
    <lineage>
        <taxon>Bacteria</taxon>
        <taxon>Bacillati</taxon>
        <taxon>Cyanobacteriota</taxon>
        <taxon>Cyanophyceae</taxon>
        <taxon>Leptolyngbyales</taxon>
        <taxon>Leptolyngbyaceae</taxon>
        <taxon>Leptolyngbya group</taxon>
        <taxon>Leptolyngbya</taxon>
        <taxon>Leptolyngbya iicbica</taxon>
    </lineage>
</organism>
<feature type="domain" description="HTH cro/C1-type" evidence="3">
    <location>
        <begin position="33"/>
        <end position="94"/>
    </location>
</feature>
<evidence type="ECO:0000256" key="2">
    <source>
        <dbReference type="SAM" id="Phobius"/>
    </source>
</evidence>
<proteinExistence type="predicted"/>
<dbReference type="PANTHER" id="PTHR34475:SF1">
    <property type="entry name" value="CYTOSKELETON PROTEIN RODZ"/>
    <property type="match status" value="1"/>
</dbReference>
<dbReference type="InterPro" id="IPR050400">
    <property type="entry name" value="Bact_Cytoskel_RodZ"/>
</dbReference>
<sequence length="312" mass="33052">MACQTQFITVSLKEARCKVNPAQQEQLSNVGAYLRDLRKEQGTTIDEVANQIFIRPALVAAIESGDWESLPEPVFVQGFIRRYADYLGLDGREISQQFEPTPVAVLPDPVLATSSTVEGVVKQQDKHGLKVLSKAEPVPSNGSLATSSSGGASRNWILGIIGLAAVVGLITWAVTRPAPEPSTAQSDTETPETSTEAADAIAPDEVDPDEADPDEADAPTTTPSDGLTFAVNLEQDAWMRVTVDGEVAYEGILAAGSQETWTGENEIRITSGNSGGVLFSFNGSEEQPLGQPGAVRNLTLTPDTDAETLASP</sequence>
<keyword evidence="2" id="KW-0812">Transmembrane</keyword>
<accession>A0A4Q7E1N3</accession>
<dbReference type="Pfam" id="PF13464">
    <property type="entry name" value="RodZ_C"/>
    <property type="match status" value="1"/>
</dbReference>
<evidence type="ECO:0000313" key="5">
    <source>
        <dbReference type="Proteomes" id="UP000292459"/>
    </source>
</evidence>
<dbReference type="InterPro" id="IPR001387">
    <property type="entry name" value="Cro/C1-type_HTH"/>
</dbReference>
<evidence type="ECO:0000256" key="1">
    <source>
        <dbReference type="SAM" id="MobiDB-lite"/>
    </source>
</evidence>
<dbReference type="CDD" id="cd00093">
    <property type="entry name" value="HTH_XRE"/>
    <property type="match status" value="1"/>
</dbReference>
<keyword evidence="5" id="KW-1185">Reference proteome</keyword>
<evidence type="ECO:0000259" key="3">
    <source>
        <dbReference type="SMART" id="SM00530"/>
    </source>
</evidence>
<dbReference type="InterPro" id="IPR025194">
    <property type="entry name" value="RodZ-like_C"/>
</dbReference>
<feature type="compositionally biased region" description="Low complexity" evidence="1">
    <location>
        <begin position="140"/>
        <end position="150"/>
    </location>
</feature>
<keyword evidence="2" id="KW-1133">Transmembrane helix</keyword>
<dbReference type="InterPro" id="IPR010982">
    <property type="entry name" value="Lambda_DNA-bd_dom_sf"/>
</dbReference>
<dbReference type="SUPFAM" id="SSF47413">
    <property type="entry name" value="lambda repressor-like DNA-binding domains"/>
    <property type="match status" value="1"/>
</dbReference>
<gene>
    <name evidence="4" type="ORF">DYY88_20785</name>
</gene>
<feature type="region of interest" description="Disordered" evidence="1">
    <location>
        <begin position="285"/>
        <end position="312"/>
    </location>
</feature>
<feature type="compositionally biased region" description="Acidic residues" evidence="1">
    <location>
        <begin position="202"/>
        <end position="217"/>
    </location>
</feature>
<dbReference type="Proteomes" id="UP000292459">
    <property type="component" value="Unassembled WGS sequence"/>
</dbReference>
<dbReference type="AlphaFoldDB" id="A0A4Q7E1N3"/>
<comment type="caution">
    <text evidence="4">The sequence shown here is derived from an EMBL/GenBank/DDBJ whole genome shotgun (WGS) entry which is preliminary data.</text>
</comment>
<name>A0A4Q7E1N3_9CYAN</name>
<evidence type="ECO:0000313" key="4">
    <source>
        <dbReference type="EMBL" id="RZM75378.1"/>
    </source>
</evidence>
<feature type="transmembrane region" description="Helical" evidence="2">
    <location>
        <begin position="156"/>
        <end position="175"/>
    </location>
</feature>
<dbReference type="Pfam" id="PF13413">
    <property type="entry name" value="HTH_25"/>
    <property type="match status" value="1"/>
</dbReference>
<dbReference type="EMBL" id="QVFV01000008">
    <property type="protein sequence ID" value="RZM75378.1"/>
    <property type="molecule type" value="Genomic_DNA"/>
</dbReference>
<feature type="region of interest" description="Disordered" evidence="1">
    <location>
        <begin position="126"/>
        <end position="150"/>
    </location>
</feature>
<feature type="compositionally biased region" description="Polar residues" evidence="1">
    <location>
        <begin position="182"/>
        <end position="195"/>
    </location>
</feature>
<reference evidence="4 5" key="1">
    <citation type="submission" date="2018-11" db="EMBL/GenBank/DDBJ databases">
        <title>Whole genome sequencing of an environmental sample.</title>
        <authorList>
            <person name="Sarangi A.N."/>
            <person name="Singh D."/>
            <person name="Tripathy S."/>
        </authorList>
    </citation>
    <scope>NUCLEOTIDE SEQUENCE [LARGE SCALE GENOMIC DNA]</scope>
    <source>
        <strain evidence="4 5">Lakshadweep</strain>
    </source>
</reference>